<feature type="region of interest" description="Disordered" evidence="2">
    <location>
        <begin position="249"/>
        <end position="295"/>
    </location>
</feature>
<accession>A0A7L4MBR5</accession>
<dbReference type="AlphaFoldDB" id="A0A7L4MBR5"/>
<protein>
    <submittedName>
        <fullName evidence="4">CCM2L protein</fullName>
    </submittedName>
</protein>
<reference evidence="4 5" key="1">
    <citation type="submission" date="2019-09" db="EMBL/GenBank/DDBJ databases">
        <title>Bird 10,000 Genomes (B10K) Project - Family phase.</title>
        <authorList>
            <person name="Zhang G."/>
        </authorList>
    </citation>
    <scope>NUCLEOTIDE SEQUENCE [LARGE SCALE GENOMIC DNA]</scope>
    <source>
        <strain evidence="4">B10K-CU-031-08</strain>
        <tissue evidence="4">Muscle</tissue>
    </source>
</reference>
<dbReference type="CDD" id="cd13516">
    <property type="entry name" value="HHD_CCM2"/>
    <property type="match status" value="1"/>
</dbReference>
<comment type="similarity">
    <text evidence="1">Belongs to the CCM2 family.</text>
</comment>
<feature type="non-terminal residue" evidence="4">
    <location>
        <position position="567"/>
    </location>
</feature>
<feature type="compositionally biased region" description="Gly residues" evidence="2">
    <location>
        <begin position="266"/>
        <end position="278"/>
    </location>
</feature>
<dbReference type="InterPro" id="IPR026159">
    <property type="entry name" value="Malcavernin"/>
</dbReference>
<feature type="domain" description="Cerebral cavernous malformations 2 harmonin-homology" evidence="3">
    <location>
        <begin position="410"/>
        <end position="509"/>
    </location>
</feature>
<feature type="compositionally biased region" description="Basic and acidic residues" evidence="2">
    <location>
        <begin position="250"/>
        <end position="264"/>
    </location>
</feature>
<dbReference type="PANTHER" id="PTHR21642:SF2">
    <property type="entry name" value="CEREBRAL CAVERNOUS MALFORMATIONS 2 PROTEIN-LIKE"/>
    <property type="match status" value="1"/>
</dbReference>
<feature type="non-terminal residue" evidence="4">
    <location>
        <position position="1"/>
    </location>
</feature>
<proteinExistence type="inferred from homology"/>
<dbReference type="InterPro" id="IPR032375">
    <property type="entry name" value="CCM2_C"/>
</dbReference>
<dbReference type="CDD" id="cd13166">
    <property type="entry name" value="PTB_CCM2"/>
    <property type="match status" value="1"/>
</dbReference>
<dbReference type="Gene3D" id="2.30.29.30">
    <property type="entry name" value="Pleckstrin-homology domain (PH domain)/Phosphotyrosine-binding domain (PTB)"/>
    <property type="match status" value="1"/>
</dbReference>
<dbReference type="FunFam" id="1.20.1160.20:FF:000004">
    <property type="entry name" value="Cerebral cavernous malformation 2"/>
    <property type="match status" value="1"/>
</dbReference>
<dbReference type="GO" id="GO:0003007">
    <property type="term" value="P:heart morphogenesis"/>
    <property type="evidence" value="ECO:0007669"/>
    <property type="project" value="TreeGrafter"/>
</dbReference>
<sequence length="567" mass="63322">SPCPRARSPSQGFVSPIKRLVFPKAARRPALRSSVYRRPLHSVPLYPPDYLIDPQILLHDYVEKEVKFLGHLTWVTASLNPSSRDEVLQLLDTARQLKELPLQTTPEQDSILSLSARCLLLTWRDNEELILRIPTHEIAAASYLRDDALHLLILKTGAGVRLRQLDHSWPQVPSVPRAQGLEPGVEEAGEVLDPVGAAAWAEPKSLHWLNKELGGGLFSQGWQGALPQAPHHPCSGGLPILLRGRPSGSWERRQPCGGSWERRRAGTGGGSWERGAGFGSWERRHAGGNPLDPQEPCPDAYSNLIILAVPNRDAGEESCALICQVFQIIYGDQSIECVDRAGYHYTSTPTRPWLSSRSESCRTDGTYGYDADFSCCSSFNGSHDTFEAYYSGASSPSFHQSHHSLATACSGSDQSSAGLEQLQDYMVTLRNKLSPQEIQQFALLLREYRLGTPVQEYCGELLRLYGDRRKFLLLGMRPFIPDQDIGYFETFLESIGIREGGILTDSFGRIKRSMSNTSASAVRSYDSWSLRSESESFNRMITDITHDIEALARDEEEEEEEEEDNYL</sequence>
<organism evidence="4 5">
    <name type="scientific">Glareola pratincola</name>
    <name type="common">Collared pratincole</name>
    <name type="synonym">Hirundo pratincola</name>
    <dbReference type="NCBI Taxonomy" id="43316"/>
    <lineage>
        <taxon>Eukaryota</taxon>
        <taxon>Metazoa</taxon>
        <taxon>Chordata</taxon>
        <taxon>Craniata</taxon>
        <taxon>Vertebrata</taxon>
        <taxon>Euteleostomi</taxon>
        <taxon>Archelosauria</taxon>
        <taxon>Archosauria</taxon>
        <taxon>Dinosauria</taxon>
        <taxon>Saurischia</taxon>
        <taxon>Theropoda</taxon>
        <taxon>Coelurosauria</taxon>
        <taxon>Aves</taxon>
        <taxon>Neognathae</taxon>
        <taxon>Neoaves</taxon>
        <taxon>Charadriiformes</taxon>
        <taxon>Glareolidae</taxon>
        <taxon>Glareola</taxon>
    </lineage>
</organism>
<dbReference type="EMBL" id="VWPO01002046">
    <property type="protein sequence ID" value="NXY75110.1"/>
    <property type="molecule type" value="Genomic_DNA"/>
</dbReference>
<dbReference type="PANTHER" id="PTHR21642">
    <property type="entry name" value="CEREBRAL CAVERNOUS MALFORMATIONS PROTEIN 2 HOMOLOG"/>
    <property type="match status" value="1"/>
</dbReference>
<evidence type="ECO:0000256" key="1">
    <source>
        <dbReference type="ARBA" id="ARBA00010822"/>
    </source>
</evidence>
<evidence type="ECO:0000313" key="4">
    <source>
        <dbReference type="EMBL" id="NXY75110.1"/>
    </source>
</evidence>
<evidence type="ECO:0000256" key="2">
    <source>
        <dbReference type="SAM" id="MobiDB-lite"/>
    </source>
</evidence>
<gene>
    <name evidence="4" type="primary">Ccm2l</name>
    <name evidence="4" type="ORF">GLAPRA_R02989</name>
</gene>
<name>A0A7L4MBR5_GLAPT</name>
<comment type="caution">
    <text evidence="4">The sequence shown here is derived from an EMBL/GenBank/DDBJ whole genome shotgun (WGS) entry which is preliminary data.</text>
</comment>
<keyword evidence="5" id="KW-1185">Reference proteome</keyword>
<evidence type="ECO:0000313" key="5">
    <source>
        <dbReference type="Proteomes" id="UP000583049"/>
    </source>
</evidence>
<dbReference type="InterPro" id="IPR011993">
    <property type="entry name" value="PH-like_dom_sf"/>
</dbReference>
<dbReference type="Proteomes" id="UP000583049">
    <property type="component" value="Unassembled WGS sequence"/>
</dbReference>
<dbReference type="Pfam" id="PF16545">
    <property type="entry name" value="CCM2_C"/>
    <property type="match status" value="1"/>
</dbReference>
<evidence type="ECO:0000259" key="3">
    <source>
        <dbReference type="Pfam" id="PF16545"/>
    </source>
</evidence>
<dbReference type="Gene3D" id="1.20.1160.20">
    <property type="match status" value="1"/>
</dbReference>